<comment type="caution">
    <text evidence="4">The sequence shown here is derived from an EMBL/GenBank/DDBJ whole genome shotgun (WGS) entry which is preliminary data.</text>
</comment>
<dbReference type="Proteomes" id="UP000177159">
    <property type="component" value="Unassembled WGS sequence"/>
</dbReference>
<dbReference type="AlphaFoldDB" id="A0A1F7GU80"/>
<keyword evidence="3" id="KW-0472">Membrane</keyword>
<keyword evidence="1" id="KW-0175">Coiled coil</keyword>
<keyword evidence="3" id="KW-1133">Transmembrane helix</keyword>
<evidence type="ECO:0000313" key="5">
    <source>
        <dbReference type="Proteomes" id="UP000177159"/>
    </source>
</evidence>
<feature type="region of interest" description="Disordered" evidence="2">
    <location>
        <begin position="1"/>
        <end position="39"/>
    </location>
</feature>
<evidence type="ECO:0000313" key="4">
    <source>
        <dbReference type="EMBL" id="OGK22508.1"/>
    </source>
</evidence>
<gene>
    <name evidence="4" type="ORF">A3C24_05085</name>
</gene>
<dbReference type="EMBL" id="MFZM01000041">
    <property type="protein sequence ID" value="OGK22508.1"/>
    <property type="molecule type" value="Genomic_DNA"/>
</dbReference>
<feature type="transmembrane region" description="Helical" evidence="3">
    <location>
        <begin position="271"/>
        <end position="291"/>
    </location>
</feature>
<organism evidence="4 5">
    <name type="scientific">Candidatus Roizmanbacteria bacterium RIFCSPHIGHO2_02_FULL_37_24</name>
    <dbReference type="NCBI Taxonomy" id="1802037"/>
    <lineage>
        <taxon>Bacteria</taxon>
        <taxon>Candidatus Roizmaniibacteriota</taxon>
    </lineage>
</organism>
<evidence type="ECO:0000256" key="1">
    <source>
        <dbReference type="SAM" id="Coils"/>
    </source>
</evidence>
<sequence length="862" mass="98273">MVTPEPCASGQGHIPKPQRQPSYCPDLAASDDKVSSEDSQAYTRNCATSFEAWLADKEKNFWVEDPEVTALGQQGERSRQFLLWTLTHQSIDDIPSLLSVWELSRNVAMFLILLVVIIMGIGIIVSQRNNFNLSIEVSPLIIRVALLLLFLVFSARIVLILIQTADIMMEFFIRNLNVRELFNLFLVDDPSKDVLQVSERAYREFVGCTNWSTRAVDSARTSKFLVRFTNMTYYFIGIMMILRKVVLWFLLVVSPFLVILAPFVFIRNIGWIWIGVFFQWAFYGPLMALFLGTLAQIWNTVPVHIPYVFDFSRINRLNQVVYPTSTNILYGGPAQTLGILNTSNYVDTFAEYVISLIMLWTVIILPWWLLRIFRDYCCDGIYSMKNILLSMYDTMRTGPTPPPSGGPTTPRPTGTASTALKMPKKIDSEVTTKVKLETAQDIQRATTDKIVQSIEIRASNIAEVAQMETNDRARENAARNLDRIQNPFKAETPTERQKLMNLRDEIQTRAQKGDDMARNLSAITSRSSVQQQIAKQKILQTMPKMIPVIHTISIKFNLPQEKARNIVRSIFNAISNDEQVVTNIASETKLSTDVTRKVLQTVARGDRLERPTDVLIRETAKETDVEENQVKQVIAKTVVAVKEKKDIAKKVAQQEEVEQETVEKVVQEHLPAVSEPEKHIETQIPASEKVSIEDYEEVKGMWVQQYEKGEVPVTENVKTRPEWVEKDVVRISNILNKVLSSDKKLQEQGLDEVGYILPIFMVNNLSGEELLVYLKAKLEAAKQVQQAMVKEQEMRAKIKEEEEVVEIETPQKKQAAKEQVLSRGLEIDGEEKGETKEEDKNQQTEMSEIKKKIEDELEKSAK</sequence>
<feature type="transmembrane region" description="Helical" evidence="3">
    <location>
        <begin position="245"/>
        <end position="265"/>
    </location>
</feature>
<protein>
    <submittedName>
        <fullName evidence="4">Uncharacterized protein</fullName>
    </submittedName>
</protein>
<feature type="transmembrane region" description="Helical" evidence="3">
    <location>
        <begin position="107"/>
        <end position="125"/>
    </location>
</feature>
<feature type="transmembrane region" description="Helical" evidence="3">
    <location>
        <begin position="349"/>
        <end position="369"/>
    </location>
</feature>
<feature type="region of interest" description="Disordered" evidence="2">
    <location>
        <begin position="804"/>
        <end position="862"/>
    </location>
</feature>
<feature type="compositionally biased region" description="Low complexity" evidence="2">
    <location>
        <begin position="406"/>
        <end position="419"/>
    </location>
</feature>
<proteinExistence type="predicted"/>
<name>A0A1F7GU80_9BACT</name>
<accession>A0A1F7GU80</accession>
<feature type="region of interest" description="Disordered" evidence="2">
    <location>
        <begin position="398"/>
        <end position="419"/>
    </location>
</feature>
<reference evidence="4 5" key="1">
    <citation type="journal article" date="2016" name="Nat. Commun.">
        <title>Thousands of microbial genomes shed light on interconnected biogeochemical processes in an aquifer system.</title>
        <authorList>
            <person name="Anantharaman K."/>
            <person name="Brown C.T."/>
            <person name="Hug L.A."/>
            <person name="Sharon I."/>
            <person name="Castelle C.J."/>
            <person name="Probst A.J."/>
            <person name="Thomas B.C."/>
            <person name="Singh A."/>
            <person name="Wilkins M.J."/>
            <person name="Karaoz U."/>
            <person name="Brodie E.L."/>
            <person name="Williams K.H."/>
            <person name="Hubbard S.S."/>
            <person name="Banfield J.F."/>
        </authorList>
    </citation>
    <scope>NUCLEOTIDE SEQUENCE [LARGE SCALE GENOMIC DNA]</scope>
</reference>
<feature type="compositionally biased region" description="Basic and acidic residues" evidence="2">
    <location>
        <begin position="830"/>
        <end position="862"/>
    </location>
</feature>
<feature type="coiled-coil region" evidence="1">
    <location>
        <begin position="775"/>
        <end position="804"/>
    </location>
</feature>
<feature type="transmembrane region" description="Helical" evidence="3">
    <location>
        <begin position="140"/>
        <end position="162"/>
    </location>
</feature>
<evidence type="ECO:0000256" key="2">
    <source>
        <dbReference type="SAM" id="MobiDB-lite"/>
    </source>
</evidence>
<keyword evidence="3" id="KW-0812">Transmembrane</keyword>
<evidence type="ECO:0000256" key="3">
    <source>
        <dbReference type="SAM" id="Phobius"/>
    </source>
</evidence>